<keyword evidence="2 3" id="KW-0802">TPR repeat</keyword>
<keyword evidence="6" id="KW-1185">Reference proteome</keyword>
<feature type="repeat" description="TPR" evidence="3">
    <location>
        <begin position="65"/>
        <end position="98"/>
    </location>
</feature>
<dbReference type="Pfam" id="PF00515">
    <property type="entry name" value="TPR_1"/>
    <property type="match status" value="1"/>
</dbReference>
<keyword evidence="1" id="KW-0677">Repeat</keyword>
<dbReference type="GO" id="GO:0046813">
    <property type="term" value="P:receptor-mediated virion attachment to host cell"/>
    <property type="evidence" value="ECO:0007669"/>
    <property type="project" value="TreeGrafter"/>
</dbReference>
<accession>A0A512NRP2</accession>
<evidence type="ECO:0000313" key="5">
    <source>
        <dbReference type="EMBL" id="GEP61607.1"/>
    </source>
</evidence>
<dbReference type="AlphaFoldDB" id="A0A512NRP2"/>
<dbReference type="InterPro" id="IPR011990">
    <property type="entry name" value="TPR-like_helical_dom_sf"/>
</dbReference>
<dbReference type="PANTHER" id="PTHR44858:SF1">
    <property type="entry name" value="UDP-N-ACETYLGLUCOSAMINE--PEPTIDE N-ACETYLGLUCOSAMINYLTRANSFERASE SPINDLY-RELATED"/>
    <property type="match status" value="1"/>
</dbReference>
<gene>
    <name evidence="5" type="ORF">RSO01_87730</name>
</gene>
<comment type="caution">
    <text evidence="5">The sequence shown here is derived from an EMBL/GenBank/DDBJ whole genome shotgun (WGS) entry which is preliminary data.</text>
</comment>
<dbReference type="OrthoDB" id="9815010at2"/>
<proteinExistence type="predicted"/>
<dbReference type="PANTHER" id="PTHR44858">
    <property type="entry name" value="TETRATRICOPEPTIDE REPEAT PROTEIN 6"/>
    <property type="match status" value="1"/>
</dbReference>
<dbReference type="InterPro" id="IPR019734">
    <property type="entry name" value="TPR_rpt"/>
</dbReference>
<evidence type="ECO:0000256" key="1">
    <source>
        <dbReference type="ARBA" id="ARBA00022737"/>
    </source>
</evidence>
<dbReference type="SUPFAM" id="SSF48452">
    <property type="entry name" value="TPR-like"/>
    <property type="match status" value="1"/>
</dbReference>
<keyword evidence="4" id="KW-0732">Signal</keyword>
<evidence type="ECO:0000313" key="6">
    <source>
        <dbReference type="Proteomes" id="UP000321058"/>
    </source>
</evidence>
<dbReference type="Proteomes" id="UP000321058">
    <property type="component" value="Unassembled WGS sequence"/>
</dbReference>
<name>A0A512NRP2_9HYPH</name>
<feature type="chain" id="PRO_5022170855" evidence="4">
    <location>
        <begin position="28"/>
        <end position="212"/>
    </location>
</feature>
<dbReference type="GO" id="GO:0009279">
    <property type="term" value="C:cell outer membrane"/>
    <property type="evidence" value="ECO:0007669"/>
    <property type="project" value="TreeGrafter"/>
</dbReference>
<evidence type="ECO:0000256" key="4">
    <source>
        <dbReference type="SAM" id="SignalP"/>
    </source>
</evidence>
<dbReference type="Gene3D" id="1.25.40.10">
    <property type="entry name" value="Tetratricopeptide repeat domain"/>
    <property type="match status" value="1"/>
</dbReference>
<sequence length="212" mass="22395">MRSLVPLIRTVGASMLFGLAAALPAAAQREAQFQTWCFERATNERVIEGCRAVIAAGRESAEKLAQAYYTRGSAYLVSGENKRAIDDYSEALKRQPADAVVLLSRCHVRAIVGDLKAGLADCNESLRLAPSVPAALGSRGLVLLKLGRIDEAIADYDAGLKLYANSAISLYGRGVARRKKGDVAGGDADIAAAKAMRADVADLMATWGVSAP</sequence>
<protein>
    <submittedName>
        <fullName evidence="5">Uncharacterized protein</fullName>
    </submittedName>
</protein>
<organism evidence="5 6">
    <name type="scientific">Reyranella soli</name>
    <dbReference type="NCBI Taxonomy" id="1230389"/>
    <lineage>
        <taxon>Bacteria</taxon>
        <taxon>Pseudomonadati</taxon>
        <taxon>Pseudomonadota</taxon>
        <taxon>Alphaproteobacteria</taxon>
        <taxon>Hyphomicrobiales</taxon>
        <taxon>Reyranellaceae</taxon>
        <taxon>Reyranella</taxon>
    </lineage>
</organism>
<evidence type="ECO:0000256" key="3">
    <source>
        <dbReference type="PROSITE-ProRule" id="PRU00339"/>
    </source>
</evidence>
<dbReference type="Pfam" id="PF13432">
    <property type="entry name" value="TPR_16"/>
    <property type="match status" value="1"/>
</dbReference>
<dbReference type="PROSITE" id="PS50005">
    <property type="entry name" value="TPR"/>
    <property type="match status" value="1"/>
</dbReference>
<dbReference type="InterPro" id="IPR050498">
    <property type="entry name" value="Ycf3"/>
</dbReference>
<dbReference type="EMBL" id="BKAJ01000238">
    <property type="protein sequence ID" value="GEP61607.1"/>
    <property type="molecule type" value="Genomic_DNA"/>
</dbReference>
<dbReference type="SMART" id="SM00028">
    <property type="entry name" value="TPR"/>
    <property type="match status" value="3"/>
</dbReference>
<feature type="signal peptide" evidence="4">
    <location>
        <begin position="1"/>
        <end position="27"/>
    </location>
</feature>
<evidence type="ECO:0000256" key="2">
    <source>
        <dbReference type="ARBA" id="ARBA00022803"/>
    </source>
</evidence>
<reference evidence="5 6" key="1">
    <citation type="submission" date="2019-07" db="EMBL/GenBank/DDBJ databases">
        <title>Whole genome shotgun sequence of Reyranella soli NBRC 108950.</title>
        <authorList>
            <person name="Hosoyama A."/>
            <person name="Uohara A."/>
            <person name="Ohji S."/>
            <person name="Ichikawa N."/>
        </authorList>
    </citation>
    <scope>NUCLEOTIDE SEQUENCE [LARGE SCALE GENOMIC DNA]</scope>
    <source>
        <strain evidence="5 6">NBRC 108950</strain>
    </source>
</reference>
<dbReference type="PROSITE" id="PS50293">
    <property type="entry name" value="TPR_REGION"/>
    <property type="match status" value="1"/>
</dbReference>